<dbReference type="GO" id="GO:0043531">
    <property type="term" value="F:ADP binding"/>
    <property type="evidence" value="ECO:0007669"/>
    <property type="project" value="InterPro"/>
</dbReference>
<dbReference type="Proteomes" id="UP001231189">
    <property type="component" value="Unassembled WGS sequence"/>
</dbReference>
<dbReference type="SUPFAM" id="SSF52058">
    <property type="entry name" value="L domain-like"/>
    <property type="match status" value="2"/>
</dbReference>
<evidence type="ECO:0000256" key="6">
    <source>
        <dbReference type="ARBA" id="ARBA00022840"/>
    </source>
</evidence>
<dbReference type="Pfam" id="PF23559">
    <property type="entry name" value="WHD_DRP"/>
    <property type="match status" value="1"/>
</dbReference>
<reference evidence="8" key="1">
    <citation type="submission" date="2023-07" db="EMBL/GenBank/DDBJ databases">
        <title>A chromosome-level genome assembly of Lolium multiflorum.</title>
        <authorList>
            <person name="Chen Y."/>
            <person name="Copetti D."/>
            <person name="Kolliker R."/>
            <person name="Studer B."/>
        </authorList>
    </citation>
    <scope>NUCLEOTIDE SEQUENCE</scope>
    <source>
        <strain evidence="8">02402/16</strain>
        <tissue evidence="8">Leaf</tissue>
    </source>
</reference>
<dbReference type="InterPro" id="IPR032675">
    <property type="entry name" value="LRR_dom_sf"/>
</dbReference>
<dbReference type="InterPro" id="IPR002182">
    <property type="entry name" value="NB-ARC"/>
</dbReference>
<gene>
    <name evidence="8" type="ORF">QYE76_058362</name>
</gene>
<dbReference type="SMART" id="SM00382">
    <property type="entry name" value="AAA"/>
    <property type="match status" value="1"/>
</dbReference>
<dbReference type="Gene3D" id="3.80.10.10">
    <property type="entry name" value="Ribonuclease Inhibitor"/>
    <property type="match status" value="3"/>
</dbReference>
<keyword evidence="9" id="KW-1185">Reference proteome</keyword>
<dbReference type="FunFam" id="3.40.50.300:FF:001091">
    <property type="entry name" value="Probable disease resistance protein At1g61300"/>
    <property type="match status" value="1"/>
</dbReference>
<organism evidence="8 9">
    <name type="scientific">Lolium multiflorum</name>
    <name type="common">Italian ryegrass</name>
    <name type="synonym">Lolium perenne subsp. multiflorum</name>
    <dbReference type="NCBI Taxonomy" id="4521"/>
    <lineage>
        <taxon>Eukaryota</taxon>
        <taxon>Viridiplantae</taxon>
        <taxon>Streptophyta</taxon>
        <taxon>Embryophyta</taxon>
        <taxon>Tracheophyta</taxon>
        <taxon>Spermatophyta</taxon>
        <taxon>Magnoliopsida</taxon>
        <taxon>Liliopsida</taxon>
        <taxon>Poales</taxon>
        <taxon>Poaceae</taxon>
        <taxon>BOP clade</taxon>
        <taxon>Pooideae</taxon>
        <taxon>Poodae</taxon>
        <taxon>Poeae</taxon>
        <taxon>Poeae Chloroplast Group 2 (Poeae type)</taxon>
        <taxon>Loliodinae</taxon>
        <taxon>Loliinae</taxon>
        <taxon>Lolium</taxon>
    </lineage>
</organism>
<evidence type="ECO:0000256" key="2">
    <source>
        <dbReference type="ARBA" id="ARBA00022614"/>
    </source>
</evidence>
<evidence type="ECO:0000256" key="4">
    <source>
        <dbReference type="ARBA" id="ARBA00022741"/>
    </source>
</evidence>
<dbReference type="Gene3D" id="3.40.50.300">
    <property type="entry name" value="P-loop containing nucleotide triphosphate hydrolases"/>
    <property type="match status" value="1"/>
</dbReference>
<dbReference type="GO" id="GO:0005524">
    <property type="term" value="F:ATP binding"/>
    <property type="evidence" value="ECO:0007669"/>
    <property type="project" value="UniProtKB-KW"/>
</dbReference>
<dbReference type="Pfam" id="PF00931">
    <property type="entry name" value="NB-ARC"/>
    <property type="match status" value="1"/>
</dbReference>
<dbReference type="EMBL" id="JAUUTY010000003">
    <property type="protein sequence ID" value="KAK1670203.1"/>
    <property type="molecule type" value="Genomic_DNA"/>
</dbReference>
<dbReference type="InterPro" id="IPR041118">
    <property type="entry name" value="Rx_N"/>
</dbReference>
<dbReference type="PANTHER" id="PTHR36766:SF40">
    <property type="entry name" value="DISEASE RESISTANCE PROTEIN RGA3"/>
    <property type="match status" value="1"/>
</dbReference>
<comment type="caution">
    <text evidence="8">The sequence shown here is derived from an EMBL/GenBank/DDBJ whole genome shotgun (WGS) entry which is preliminary data.</text>
</comment>
<accession>A0AAD8T6Z9</accession>
<dbReference type="Gene3D" id="1.10.10.10">
    <property type="entry name" value="Winged helix-like DNA-binding domain superfamily/Winged helix DNA-binding domain"/>
    <property type="match status" value="1"/>
</dbReference>
<name>A0AAD8T6Z9_LOLMU</name>
<dbReference type="GO" id="GO:0051707">
    <property type="term" value="P:response to other organism"/>
    <property type="evidence" value="ECO:0007669"/>
    <property type="project" value="UniProtKB-ARBA"/>
</dbReference>
<evidence type="ECO:0000256" key="1">
    <source>
        <dbReference type="ARBA" id="ARBA00008894"/>
    </source>
</evidence>
<sequence>MDTLLSAAQWMVGKALASVADGVLEAWDASKNFGLNIEALRTELLLVQATLETASHKKIGGKAMEELLRKLRHSAHGAEDLLDELDYFRVHDELHGTYDAADQHAKGGVHDLALNARHTAKAVLGLSSAATPDEPGQVLEDARQRVGCCAWPLAMQKSHRSSSSSLNSNQADEEVVSGCMPKLGKLLPLSSSPHVRDDNSGQSTLCGAPQREHAEETPMLGFNRADFSERMKLIVEQLQPVRRDCTKILQTLDRITLPDIAQSCPITTGRSIEPKLYGRDNTMNNIIHDMTKGKYHRQDLTVLPVVGPGGIGKTTLIQHIYRNQQVQNHFQVVIWVCVSLSFNLNKLIEEIKTYIPQVEGEKDGRAEDLIEQRLKFKRFLLVLDDIWEFSDVDDWKRLLLPLRASQEKGSMIILTTRFPAIAKMVKTTDHIELEGLEPGEFRKLFLSFVFGDEPFRSDHKFLLETGDKIMEKLKGSPLAAKTVGTLLRKDLNFRHWRRVLESKEWEGQTGANDIMPALKLSYDYLPFHQQQCFSYSALFPEDYEYSATELINLWIGLDILQPGGPNQTSEDIGLSNLNDLVIHGLFRKEETDGRLHYVMHDLLHDLALKVASHECLTVHHSNVGSVKIQSSIRHLSIIIDDDKVTHENFKSQLRKLKAGLKVKQLHTLMLFGEMDESFASIFEDLCKEANALRFLRLVNMPSTAESILHSFSALFHLRYLCLGTKYGREMHLPLTISRFYHLRILDLGSWYRCRDFPRDLSNLAKLRRFYTPSDELHSEIFNVGKLVLLEELKVFRVNKEIEGFEPKQLENLTELRELGIYNLENIRTKEEAAKAKLTEKINLKRLTLDSDSKRSNTDPYVEALILESLQPNRYLLELCIRGHGGPSCPTWLGDNLSVEALQSLHLLGVSWQCLPSLGKMWGLDTLKLYNIFPMKELVIEESFDRLLRLELVGLASFEKWLPSQDAHMFPLLQVLIIRGCPKLLELAFSNHIVYSPYEDWNIGWFPKLQELEIYNCPEFLLVVHMPWTETLCSVKIRGVKLLEKLEYSKLSYRLELEIFGKDDLQCLDQILAFSNLMGLEKLTLKKCPSLDSKHLLMLTSLKTLAVENSDGLVGSLEGESDVEWQLPIEILMVEELRGASGKELTELLTHLPRLSKLDIRNCTTITHLTMGVDVQQTTSEVGEEEDRLLVLPAHLYGTLQDLVISLCPELVLVESSTFLPYRGFQALRSLQTLEIQHSPKLLSRCSFSGCLFPSSLQELVLQGMEGMGTLEPLSNLTSLTRLDLWYCGEDLRCKGLGPLLTTGGQLRKLLVYGSPRFFADPRQVLLQEYEGGEEHQLVSPAAVSSCKLQDFSTDDVVGFLVTPICSLLSSSLTCLQLYQNFNYKVERFTNEQEDALHLLVSLQQLEFREYNKLQHLPAGMHKLTNLKRLEVFSCSDVQSLPKDGLPKSLQLLDVSDCGNEELKQQCMGLVGTIPKIIL</sequence>
<keyword evidence="2" id="KW-0433">Leucine-rich repeat</keyword>
<dbReference type="InterPro" id="IPR036388">
    <property type="entry name" value="WH-like_DNA-bd_sf"/>
</dbReference>
<dbReference type="InterPro" id="IPR058922">
    <property type="entry name" value="WHD_DRP"/>
</dbReference>
<keyword evidence="5" id="KW-0611">Plant defense</keyword>
<dbReference type="GO" id="GO:0006952">
    <property type="term" value="P:defense response"/>
    <property type="evidence" value="ECO:0007669"/>
    <property type="project" value="UniProtKB-KW"/>
</dbReference>
<dbReference type="Pfam" id="PF18052">
    <property type="entry name" value="Rx_N"/>
    <property type="match status" value="1"/>
</dbReference>
<feature type="domain" description="AAA+ ATPase" evidence="7">
    <location>
        <begin position="299"/>
        <end position="437"/>
    </location>
</feature>
<dbReference type="PRINTS" id="PR00364">
    <property type="entry name" value="DISEASERSIST"/>
</dbReference>
<dbReference type="PANTHER" id="PTHR36766">
    <property type="entry name" value="PLANT BROAD-SPECTRUM MILDEW RESISTANCE PROTEIN RPW8"/>
    <property type="match status" value="1"/>
</dbReference>
<keyword evidence="6" id="KW-0067">ATP-binding</keyword>
<keyword evidence="4" id="KW-0547">Nucleotide-binding</keyword>
<comment type="similarity">
    <text evidence="1">Belongs to the disease resistance NB-LRR family.</text>
</comment>
<evidence type="ECO:0000256" key="5">
    <source>
        <dbReference type="ARBA" id="ARBA00022821"/>
    </source>
</evidence>
<keyword evidence="3" id="KW-0677">Repeat</keyword>
<dbReference type="InterPro" id="IPR056789">
    <property type="entry name" value="LRR_R13L1-DRL21"/>
</dbReference>
<evidence type="ECO:0000256" key="3">
    <source>
        <dbReference type="ARBA" id="ARBA00022737"/>
    </source>
</evidence>
<dbReference type="InterPro" id="IPR027417">
    <property type="entry name" value="P-loop_NTPase"/>
</dbReference>
<evidence type="ECO:0000313" key="8">
    <source>
        <dbReference type="EMBL" id="KAK1670203.1"/>
    </source>
</evidence>
<evidence type="ECO:0000259" key="7">
    <source>
        <dbReference type="SMART" id="SM00382"/>
    </source>
</evidence>
<dbReference type="SUPFAM" id="SSF52540">
    <property type="entry name" value="P-loop containing nucleoside triphosphate hydrolases"/>
    <property type="match status" value="1"/>
</dbReference>
<dbReference type="InterPro" id="IPR003593">
    <property type="entry name" value="AAA+_ATPase"/>
</dbReference>
<evidence type="ECO:0000313" key="9">
    <source>
        <dbReference type="Proteomes" id="UP001231189"/>
    </source>
</evidence>
<proteinExistence type="inferred from homology"/>
<dbReference type="Pfam" id="PF25019">
    <property type="entry name" value="LRR_R13L1-DRL21"/>
    <property type="match status" value="1"/>
</dbReference>
<protein>
    <recommendedName>
        <fullName evidence="7">AAA+ ATPase domain-containing protein</fullName>
    </recommendedName>
</protein>